<dbReference type="Proteomes" id="UP001057402">
    <property type="component" value="Chromosome 11"/>
</dbReference>
<evidence type="ECO:0000313" key="1">
    <source>
        <dbReference type="EMBL" id="KAI4312380.1"/>
    </source>
</evidence>
<accession>A0ACB9LNU5</accession>
<gene>
    <name evidence="1" type="ORF">MLD38_037191</name>
</gene>
<reference evidence="2" key="1">
    <citation type="journal article" date="2023" name="Front. Plant Sci.">
        <title>Chromosomal-level genome assembly of Melastoma candidum provides insights into trichome evolution.</title>
        <authorList>
            <person name="Zhong Y."/>
            <person name="Wu W."/>
            <person name="Sun C."/>
            <person name="Zou P."/>
            <person name="Liu Y."/>
            <person name="Dai S."/>
            <person name="Zhou R."/>
        </authorList>
    </citation>
    <scope>NUCLEOTIDE SEQUENCE [LARGE SCALE GENOMIC DNA]</scope>
</reference>
<proteinExistence type="predicted"/>
<evidence type="ECO:0000313" key="2">
    <source>
        <dbReference type="Proteomes" id="UP001057402"/>
    </source>
</evidence>
<keyword evidence="2" id="KW-1185">Reference proteome</keyword>
<organism evidence="1 2">
    <name type="scientific">Melastoma candidum</name>
    <dbReference type="NCBI Taxonomy" id="119954"/>
    <lineage>
        <taxon>Eukaryota</taxon>
        <taxon>Viridiplantae</taxon>
        <taxon>Streptophyta</taxon>
        <taxon>Embryophyta</taxon>
        <taxon>Tracheophyta</taxon>
        <taxon>Spermatophyta</taxon>
        <taxon>Magnoliopsida</taxon>
        <taxon>eudicotyledons</taxon>
        <taxon>Gunneridae</taxon>
        <taxon>Pentapetalae</taxon>
        <taxon>rosids</taxon>
        <taxon>malvids</taxon>
        <taxon>Myrtales</taxon>
        <taxon>Melastomataceae</taxon>
        <taxon>Melastomatoideae</taxon>
        <taxon>Melastomateae</taxon>
        <taxon>Melastoma</taxon>
    </lineage>
</organism>
<name>A0ACB9LNU5_9MYRT</name>
<comment type="caution">
    <text evidence="1">The sequence shown here is derived from an EMBL/GenBank/DDBJ whole genome shotgun (WGS) entry which is preliminary data.</text>
</comment>
<protein>
    <submittedName>
        <fullName evidence="1">Uncharacterized protein</fullName>
    </submittedName>
</protein>
<dbReference type="EMBL" id="CM042890">
    <property type="protein sequence ID" value="KAI4312380.1"/>
    <property type="molecule type" value="Genomic_DNA"/>
</dbReference>
<sequence length="467" mass="51949">MSLPSDGQWNKMTPRAATLPLLLLLLCRSAARRFFTVHCSLEDNPLGSKYSSNLSRLLQQRVYEKGKISFFYNVSEGSAPDTVYGHFLCRADIPADVCQSCINSGMPHIFTACYGKKEAIVWYDKCLLQYSNRSIKFMESASPIESFIKAESPYPNVIGTNLANLLNNVTDLAIASDFHCAASYLVISSSIQVYVRAQCMPDLTRLDCRTCLGIATHDYGIFDNTKQFSQVSLPSCYAQYEISEQEAQAPLPDPTMNQTIIAKSGGGKKTSTHKWVLTSALAGAFLLTIFAGLCILAKPKENIRDDRETREVLRDRKLEKSCGPLMSGIVLEISNSELLGEEPMNDSPDMYSMRLNVIQTATSNFSDDCKLGQGGFGPVYKGTLADGREIAVKRLSRSSGQGLEELKNEVALIARLQHRNLVKLLGCCLEEQEELLIYEYMPNKSLDFFLFGRRFLHFTIKDSGTKG</sequence>